<dbReference type="RefSeq" id="WP_185109619.1">
    <property type="nucleotide sequence ID" value="NZ_BAAAXY010000297.1"/>
</dbReference>
<protein>
    <recommendedName>
        <fullName evidence="5">Collagen-like protein</fullName>
    </recommendedName>
</protein>
<dbReference type="EMBL" id="JACHMI010000001">
    <property type="protein sequence ID" value="MBB6554977.1"/>
    <property type="molecule type" value="Genomic_DNA"/>
</dbReference>
<feature type="compositionally biased region" description="Gly residues" evidence="2">
    <location>
        <begin position="165"/>
        <end position="174"/>
    </location>
</feature>
<sequence length="775" mass="76985">MGKYDGMDPQLVRDLLTEVKHAATEMRRIEDRVRAAMQRAGVPTEAVHRPAQVADAVGVMVKDVDKRLAVLEKREDPPGGDGPKDVRGDREQYENPRGGSGKTTDGEGKTGSTGSDGKTGSDGSTGSDGRAGSEGKTGSDGKTGSEGKTGSDGKTCDDAERSGTGRDGGTGSEGKTGDQPAETPKDDDVGSRRDQGTEPDRGVTDPPAKDTDTDPPVTDPPPTDPPAADPPATDPPPTDSDTSGRDTDAPAADGSDGSDGQDATKPRVVVVDGVKVLQVPLDAPQAAVIEDMLENPDQVQPAEMPKLPADGTGTTNATNVNDYANDGSDVVSAEATPPNLDALKTVIEDHRQIAPQDMPGVQVPEGEYGKGAWAERDIRPDGPAGSVDAGNPSTGGNTPATPPPTDPASTGSTATAGASTTDSTTVGSTTAETSDVATTPGDDTCDSGKDADTPPRDDGTGRDAGTPPRDDGTGGNAGTPPRDDGTGRDAGTPPTDRDTKPDQPTGDRPTGDQPTGDRPTGDRPTGDRPAGDQPEQGRGGPGEPVAIPPTNPAETPTGNADTPPTAPETGQHGDTEQPAPGRTSETGYGAGQPSQPPVSADAAVAGGGAGAEGNGGSGAAVAGGSAGTEAGGGVGAAGGAGADGSGPAEQAEAGGGSGAVAGPGGGGVEAGRGAGSPYNILIAYDVEPGTDPTAGQDAATSWADDGSDVVTSDTTPPTLDALRTVIDHHRDIQPQDMPSVQIPPGEYGKGEWAPEDVGPDGPPGAIDPGRPERSQ</sequence>
<feature type="compositionally biased region" description="Gly residues" evidence="2">
    <location>
        <begin position="624"/>
        <end position="644"/>
    </location>
</feature>
<feature type="compositionally biased region" description="Pro residues" evidence="2">
    <location>
        <begin position="217"/>
        <end position="238"/>
    </location>
</feature>
<feature type="compositionally biased region" description="Basic and acidic residues" evidence="2">
    <location>
        <begin position="69"/>
        <end position="94"/>
    </location>
</feature>
<feature type="compositionally biased region" description="Basic and acidic residues" evidence="2">
    <location>
        <begin position="519"/>
        <end position="530"/>
    </location>
</feature>
<feature type="compositionally biased region" description="Low complexity" evidence="2">
    <location>
        <begin position="407"/>
        <end position="431"/>
    </location>
</feature>
<evidence type="ECO:0000256" key="1">
    <source>
        <dbReference type="SAM" id="Coils"/>
    </source>
</evidence>
<evidence type="ECO:0000313" key="4">
    <source>
        <dbReference type="Proteomes" id="UP000565579"/>
    </source>
</evidence>
<feature type="region of interest" description="Disordered" evidence="2">
    <location>
        <begin position="293"/>
        <end position="335"/>
    </location>
</feature>
<feature type="compositionally biased region" description="Basic and acidic residues" evidence="2">
    <location>
        <begin position="183"/>
        <end position="212"/>
    </location>
</feature>
<feature type="compositionally biased region" description="Gly residues" evidence="2">
    <location>
        <begin position="605"/>
        <end position="618"/>
    </location>
</feature>
<gene>
    <name evidence="3" type="ORF">HD593_009772</name>
</gene>
<feature type="region of interest" description="Disordered" evidence="2">
    <location>
        <begin position="69"/>
        <end position="266"/>
    </location>
</feature>
<feature type="compositionally biased region" description="Polar residues" evidence="2">
    <location>
        <begin position="552"/>
        <end position="562"/>
    </location>
</feature>
<feature type="compositionally biased region" description="Low complexity" evidence="2">
    <location>
        <begin position="390"/>
        <end position="399"/>
    </location>
</feature>
<evidence type="ECO:0000256" key="2">
    <source>
        <dbReference type="SAM" id="MobiDB-lite"/>
    </source>
</evidence>
<feature type="compositionally biased region" description="Gly residues" evidence="2">
    <location>
        <begin position="653"/>
        <end position="674"/>
    </location>
</feature>
<name>A0A7X0P4G4_9ACTN</name>
<feature type="region of interest" description="Disordered" evidence="2">
    <location>
        <begin position="729"/>
        <end position="775"/>
    </location>
</feature>
<evidence type="ECO:0008006" key="5">
    <source>
        <dbReference type="Google" id="ProtNLM"/>
    </source>
</evidence>
<evidence type="ECO:0000313" key="3">
    <source>
        <dbReference type="EMBL" id="MBB6554977.1"/>
    </source>
</evidence>
<dbReference type="Proteomes" id="UP000565579">
    <property type="component" value="Unassembled WGS sequence"/>
</dbReference>
<comment type="caution">
    <text evidence="3">The sequence shown here is derived from an EMBL/GenBank/DDBJ whole genome shotgun (WGS) entry which is preliminary data.</text>
</comment>
<feature type="coiled-coil region" evidence="1">
    <location>
        <begin position="12"/>
        <end position="39"/>
    </location>
</feature>
<feature type="compositionally biased region" description="Low complexity" evidence="2">
    <location>
        <begin position="249"/>
        <end position="266"/>
    </location>
</feature>
<dbReference type="AlphaFoldDB" id="A0A7X0P4G4"/>
<feature type="region of interest" description="Disordered" evidence="2">
    <location>
        <begin position="353"/>
        <end position="716"/>
    </location>
</feature>
<keyword evidence="1" id="KW-0175">Coiled coil</keyword>
<feature type="compositionally biased region" description="Basic and acidic residues" evidence="2">
    <location>
        <begin position="446"/>
        <end position="461"/>
    </location>
</feature>
<feature type="compositionally biased region" description="Basic and acidic residues" evidence="2">
    <location>
        <begin position="131"/>
        <end position="164"/>
    </location>
</feature>
<reference evidence="3 4" key="1">
    <citation type="submission" date="2020-08" db="EMBL/GenBank/DDBJ databases">
        <title>Sequencing the genomes of 1000 actinobacteria strains.</title>
        <authorList>
            <person name="Klenk H.-P."/>
        </authorList>
    </citation>
    <scope>NUCLEOTIDE SEQUENCE [LARGE SCALE GENOMIC DNA]</scope>
    <source>
        <strain evidence="3 4">DSM 43768</strain>
    </source>
</reference>
<feature type="compositionally biased region" description="Low complexity" evidence="2">
    <location>
        <begin position="110"/>
        <end position="128"/>
    </location>
</feature>
<organism evidence="3 4">
    <name type="scientific">Nonomuraea rubra</name>
    <dbReference type="NCBI Taxonomy" id="46180"/>
    <lineage>
        <taxon>Bacteria</taxon>
        <taxon>Bacillati</taxon>
        <taxon>Actinomycetota</taxon>
        <taxon>Actinomycetes</taxon>
        <taxon>Streptosporangiales</taxon>
        <taxon>Streptosporangiaceae</taxon>
        <taxon>Nonomuraea</taxon>
    </lineage>
</organism>
<feature type="compositionally biased region" description="Polar residues" evidence="2">
    <location>
        <begin position="312"/>
        <end position="322"/>
    </location>
</feature>
<accession>A0A7X0P4G4</accession>
<keyword evidence="4" id="KW-1185">Reference proteome</keyword>
<proteinExistence type="predicted"/>